<dbReference type="AlphaFoldDB" id="A0A8H3L292"/>
<dbReference type="OrthoDB" id="2150604at2759"/>
<gene>
    <name evidence="2" type="ORF">RCL2_000526700</name>
</gene>
<organism evidence="2 3">
    <name type="scientific">Rhizophagus clarus</name>
    <dbReference type="NCBI Taxonomy" id="94130"/>
    <lineage>
        <taxon>Eukaryota</taxon>
        <taxon>Fungi</taxon>
        <taxon>Fungi incertae sedis</taxon>
        <taxon>Mucoromycota</taxon>
        <taxon>Glomeromycotina</taxon>
        <taxon>Glomeromycetes</taxon>
        <taxon>Glomerales</taxon>
        <taxon>Glomeraceae</taxon>
        <taxon>Rhizophagus</taxon>
    </lineage>
</organism>
<protein>
    <submittedName>
        <fullName evidence="2">Uncharacterized protein</fullName>
    </submittedName>
</protein>
<name>A0A8H3L292_9GLOM</name>
<keyword evidence="1" id="KW-0732">Signal</keyword>
<feature type="chain" id="PRO_5034410514" evidence="1">
    <location>
        <begin position="17"/>
        <end position="133"/>
    </location>
</feature>
<comment type="caution">
    <text evidence="2">The sequence shown here is derived from an EMBL/GenBank/DDBJ whole genome shotgun (WGS) entry which is preliminary data.</text>
</comment>
<accession>A0A8H3L292</accession>
<dbReference type="EMBL" id="BLAL01000034">
    <property type="protein sequence ID" value="GES77939.1"/>
    <property type="molecule type" value="Genomic_DNA"/>
</dbReference>
<evidence type="ECO:0000313" key="2">
    <source>
        <dbReference type="EMBL" id="GES77939.1"/>
    </source>
</evidence>
<dbReference type="Proteomes" id="UP000615446">
    <property type="component" value="Unassembled WGS sequence"/>
</dbReference>
<feature type="signal peptide" evidence="1">
    <location>
        <begin position="1"/>
        <end position="16"/>
    </location>
</feature>
<reference evidence="2" key="1">
    <citation type="submission" date="2019-10" db="EMBL/GenBank/DDBJ databases">
        <title>Conservation and host-specific expression of non-tandemly repeated heterogenous ribosome RNA gene in arbuscular mycorrhizal fungi.</title>
        <authorList>
            <person name="Maeda T."/>
            <person name="Kobayashi Y."/>
            <person name="Nakagawa T."/>
            <person name="Ezawa T."/>
            <person name="Yamaguchi K."/>
            <person name="Bino T."/>
            <person name="Nishimoto Y."/>
            <person name="Shigenobu S."/>
            <person name="Kawaguchi M."/>
        </authorList>
    </citation>
    <scope>NUCLEOTIDE SEQUENCE</scope>
    <source>
        <strain evidence="2">HR1</strain>
    </source>
</reference>
<sequence length="133" mass="15635">MIHIIIVVIILYPTLEQIILKEQTLAVNDDDDVKQMLEKEHVKKFKVEDNSIPLWRIIVGIMRTSSVLIKEEESNKWNLIISIVRHHSIGEGRSALVSYSSFNEYLLEILSKNNFNKNFITNQNLKLRFHYNL</sequence>
<evidence type="ECO:0000313" key="3">
    <source>
        <dbReference type="Proteomes" id="UP000615446"/>
    </source>
</evidence>
<proteinExistence type="predicted"/>
<evidence type="ECO:0000256" key="1">
    <source>
        <dbReference type="SAM" id="SignalP"/>
    </source>
</evidence>